<organism evidence="1 2">
    <name type="scientific">Candidatus Methylobacter oryzae</name>
    <dbReference type="NCBI Taxonomy" id="2497749"/>
    <lineage>
        <taxon>Bacteria</taxon>
        <taxon>Pseudomonadati</taxon>
        <taxon>Pseudomonadota</taxon>
        <taxon>Gammaproteobacteria</taxon>
        <taxon>Methylococcales</taxon>
        <taxon>Methylococcaceae</taxon>
        <taxon>Methylobacter</taxon>
    </lineage>
</organism>
<comment type="caution">
    <text evidence="1">The sequence shown here is derived from an EMBL/GenBank/DDBJ whole genome shotgun (WGS) entry which is preliminary data.</text>
</comment>
<dbReference type="RefSeq" id="WP_127029359.1">
    <property type="nucleotide sequence ID" value="NZ_RYFG02000106.1"/>
</dbReference>
<proteinExistence type="predicted"/>
<sequence>MKAKHLKTLHSVFALPTRASIVFAELEALLIALGAEKTEREGSRVKFMLQGMEWHAHRPHPGKDAKKYQVEQLREMLSKLEIKP</sequence>
<reference evidence="1 2" key="1">
    <citation type="journal article" date="2019" name="Antonie Van Leeuwenhoek">
        <title>Description of 'Ca. Methylobacter oryzae' KRF1, a novel species from the environmentally important Methylobacter clade 2.</title>
        <authorList>
            <person name="Khatri K."/>
            <person name="Mohite J.A."/>
            <person name="Pandit P.S."/>
            <person name="Bahulikar R."/>
            <person name="Rahalkar M.C."/>
        </authorList>
    </citation>
    <scope>NUCLEOTIDE SEQUENCE [LARGE SCALE GENOMIC DNA]</scope>
    <source>
        <strain evidence="1 2">KRF1</strain>
    </source>
</reference>
<gene>
    <name evidence="1" type="ORF">EKO24_014630</name>
</gene>
<dbReference type="Proteomes" id="UP000733744">
    <property type="component" value="Unassembled WGS sequence"/>
</dbReference>
<protein>
    <submittedName>
        <fullName evidence="1">Type II toxin-antitoxin system HicA family toxin</fullName>
    </submittedName>
</protein>
<accession>A0ABY3C9R9</accession>
<dbReference type="InterPro" id="IPR012933">
    <property type="entry name" value="HicA_mRNA_interferase"/>
</dbReference>
<evidence type="ECO:0000313" key="1">
    <source>
        <dbReference type="EMBL" id="TRW92832.1"/>
    </source>
</evidence>
<dbReference type="Pfam" id="PF07927">
    <property type="entry name" value="HicA_toxin"/>
    <property type="match status" value="1"/>
</dbReference>
<dbReference type="EMBL" id="RYFG02000106">
    <property type="protein sequence ID" value="TRW92832.1"/>
    <property type="molecule type" value="Genomic_DNA"/>
</dbReference>
<keyword evidence="2" id="KW-1185">Reference proteome</keyword>
<evidence type="ECO:0000313" key="2">
    <source>
        <dbReference type="Proteomes" id="UP000733744"/>
    </source>
</evidence>
<name>A0ABY3C9R9_9GAMM</name>